<dbReference type="GO" id="GO:0005829">
    <property type="term" value="C:cytosol"/>
    <property type="evidence" value="ECO:0007669"/>
    <property type="project" value="TreeGrafter"/>
</dbReference>
<feature type="modified residue" description="N6-lipoyllysine" evidence="3 4">
    <location>
        <position position="64"/>
    </location>
</feature>
<dbReference type="PANTHER" id="PTHR11715">
    <property type="entry name" value="GLYCINE CLEAVAGE SYSTEM H PROTEIN"/>
    <property type="match status" value="1"/>
</dbReference>
<dbReference type="GO" id="GO:0019464">
    <property type="term" value="P:glycine decarboxylation via glycine cleavage system"/>
    <property type="evidence" value="ECO:0007669"/>
    <property type="project" value="UniProtKB-UniRule"/>
</dbReference>
<dbReference type="AlphaFoldDB" id="A0A1Q9LQJ7"/>
<dbReference type="GO" id="GO:0005960">
    <property type="term" value="C:glycine cleavage complex"/>
    <property type="evidence" value="ECO:0007669"/>
    <property type="project" value="InterPro"/>
</dbReference>
<dbReference type="CDD" id="cd06848">
    <property type="entry name" value="GCS_H"/>
    <property type="match status" value="1"/>
</dbReference>
<accession>A0A1Q9LQJ7</accession>
<evidence type="ECO:0000256" key="1">
    <source>
        <dbReference type="ARBA" id="ARBA00009249"/>
    </source>
</evidence>
<comment type="similarity">
    <text evidence="1 3">Belongs to the GcvH family.</text>
</comment>
<dbReference type="InterPro" id="IPR002930">
    <property type="entry name" value="GCV_H"/>
</dbReference>
<dbReference type="Proteomes" id="UP000186040">
    <property type="component" value="Unassembled WGS sequence"/>
</dbReference>
<dbReference type="EMBL" id="MKQR01000007">
    <property type="protein sequence ID" value="OLR94292.1"/>
    <property type="molecule type" value="Genomic_DNA"/>
</dbReference>
<comment type="function">
    <text evidence="3">The glycine cleavage system catalyzes the degradation of glycine. The H protein shuttles the methylamine group of glycine from the P protein to the T protein.</text>
</comment>
<comment type="subunit">
    <text evidence="3">The glycine cleavage system is composed of four proteins: P, T, L and H.</text>
</comment>
<dbReference type="STRING" id="1193682.BJP25_10980"/>
<comment type="caution">
    <text evidence="6">The sequence shown here is derived from an EMBL/GenBank/DDBJ whole genome shotgun (WGS) entry which is preliminary data.</text>
</comment>
<organism evidence="6 7">
    <name type="scientific">Actinokineospora bangkokensis</name>
    <dbReference type="NCBI Taxonomy" id="1193682"/>
    <lineage>
        <taxon>Bacteria</taxon>
        <taxon>Bacillati</taxon>
        <taxon>Actinomycetota</taxon>
        <taxon>Actinomycetes</taxon>
        <taxon>Pseudonocardiales</taxon>
        <taxon>Pseudonocardiaceae</taxon>
        <taxon>Actinokineospora</taxon>
    </lineage>
</organism>
<keyword evidence="7" id="KW-1185">Reference proteome</keyword>
<dbReference type="InterPro" id="IPR017453">
    <property type="entry name" value="GCV_H_sub"/>
</dbReference>
<sequence length="128" mass="13560">MTNPQNLSYTQEHEWIDLADTTAAAVGITKYAADSLGDVVFVQLPEVGARATAGEPLGEIESTKSVSDLYAPVGGEVVEINEAVVDNPELVNLDPFGDGWLFRVRVDGTPEGLLDAAGYDAFTTESGE</sequence>
<dbReference type="Gene3D" id="2.40.50.100">
    <property type="match status" value="1"/>
</dbReference>
<evidence type="ECO:0000313" key="7">
    <source>
        <dbReference type="Proteomes" id="UP000186040"/>
    </source>
</evidence>
<comment type="cofactor">
    <cofactor evidence="3">
        <name>(R)-lipoate</name>
        <dbReference type="ChEBI" id="CHEBI:83088"/>
    </cofactor>
    <text evidence="3">Binds 1 lipoyl cofactor covalently.</text>
</comment>
<evidence type="ECO:0000313" key="6">
    <source>
        <dbReference type="EMBL" id="OLR94292.1"/>
    </source>
</evidence>
<keyword evidence="2 3" id="KW-0450">Lipoyl</keyword>
<reference evidence="6 7" key="1">
    <citation type="submission" date="2016-10" db="EMBL/GenBank/DDBJ databases">
        <title>The Draft Genome Sequence of Actinokineospora bangkokensis 44EHWT reveals the biosynthetic pathway of antifungal compounds Thailandins with unusual extender unit butylmalonyl-CoA.</title>
        <authorList>
            <person name="Greule A."/>
            <person name="Intra B."/>
            <person name="Flemming S."/>
            <person name="Rommel M.G."/>
            <person name="Panbangred W."/>
            <person name="Bechthold A."/>
        </authorList>
    </citation>
    <scope>NUCLEOTIDE SEQUENCE [LARGE SCALE GENOMIC DNA]</scope>
    <source>
        <strain evidence="6 7">44EHW</strain>
    </source>
</reference>
<dbReference type="InterPro" id="IPR000089">
    <property type="entry name" value="Biotin_lipoyl"/>
</dbReference>
<dbReference type="SUPFAM" id="SSF51230">
    <property type="entry name" value="Single hybrid motif"/>
    <property type="match status" value="1"/>
</dbReference>
<dbReference type="GO" id="GO:0009249">
    <property type="term" value="P:protein lipoylation"/>
    <property type="evidence" value="ECO:0007669"/>
    <property type="project" value="TreeGrafter"/>
</dbReference>
<evidence type="ECO:0000259" key="5">
    <source>
        <dbReference type="PROSITE" id="PS50968"/>
    </source>
</evidence>
<protein>
    <recommendedName>
        <fullName evidence="3">Glycine cleavage system H protein</fullName>
    </recommendedName>
</protein>
<dbReference type="InterPro" id="IPR033753">
    <property type="entry name" value="GCV_H/Fam206"/>
</dbReference>
<feature type="domain" description="Lipoyl-binding" evidence="5">
    <location>
        <begin position="23"/>
        <end position="105"/>
    </location>
</feature>
<proteinExistence type="inferred from homology"/>
<dbReference type="PANTHER" id="PTHR11715:SF3">
    <property type="entry name" value="GLYCINE CLEAVAGE SYSTEM H PROTEIN-RELATED"/>
    <property type="match status" value="1"/>
</dbReference>
<dbReference type="NCBIfam" id="TIGR00527">
    <property type="entry name" value="gcvH"/>
    <property type="match status" value="1"/>
</dbReference>
<dbReference type="InterPro" id="IPR011053">
    <property type="entry name" value="Single_hybrid_motif"/>
</dbReference>
<evidence type="ECO:0000256" key="3">
    <source>
        <dbReference type="HAMAP-Rule" id="MF_00272"/>
    </source>
</evidence>
<evidence type="ECO:0000256" key="4">
    <source>
        <dbReference type="PIRSR" id="PIRSR617453-50"/>
    </source>
</evidence>
<evidence type="ECO:0000256" key="2">
    <source>
        <dbReference type="ARBA" id="ARBA00022823"/>
    </source>
</evidence>
<dbReference type="Pfam" id="PF01597">
    <property type="entry name" value="GCV_H"/>
    <property type="match status" value="1"/>
</dbReference>
<dbReference type="OrthoDB" id="9796712at2"/>
<name>A0A1Q9LQJ7_9PSEU</name>
<dbReference type="HAMAP" id="MF_00272">
    <property type="entry name" value="GcvH"/>
    <property type="match status" value="1"/>
</dbReference>
<dbReference type="RefSeq" id="WP_075973675.1">
    <property type="nucleotide sequence ID" value="NZ_MKQR01000007.1"/>
</dbReference>
<dbReference type="NCBIfam" id="NF002270">
    <property type="entry name" value="PRK01202.1"/>
    <property type="match status" value="1"/>
</dbReference>
<dbReference type="PROSITE" id="PS50968">
    <property type="entry name" value="BIOTINYL_LIPOYL"/>
    <property type="match status" value="1"/>
</dbReference>
<gene>
    <name evidence="3" type="primary">gcvH</name>
    <name evidence="6" type="ORF">BJP25_10980</name>
</gene>